<dbReference type="Proteomes" id="UP000437575">
    <property type="component" value="Unassembled WGS sequence"/>
</dbReference>
<comment type="caution">
    <text evidence="1">The sequence shown here is derived from an EMBL/GenBank/DDBJ whole genome shotgun (WGS) entry which is preliminary data.</text>
</comment>
<reference evidence="3 6" key="2">
    <citation type="journal article" date="2020" name="Food Funct.">
        <title>Screening of Lactobacillus salivarius strains from the feces of Chinese populations and the evaluation of their effects against intestinal inflammation in mice.</title>
        <authorList>
            <person name="Zhai Q."/>
            <person name="Shen X."/>
            <person name="Cen S."/>
            <person name="Zhang C."/>
            <person name="Tian F."/>
            <person name="Zhao J."/>
            <person name="Zhang H."/>
            <person name="Xue Y."/>
            <person name="Chen W."/>
        </authorList>
    </citation>
    <scope>NUCLEOTIDE SEQUENCE [LARGE SCALE GENOMIC DNA]</scope>
    <source>
        <strain evidence="3 6">FYNDL5_1.scaf</strain>
    </source>
</reference>
<evidence type="ECO:0000313" key="3">
    <source>
        <dbReference type="EMBL" id="MYY65510.1"/>
    </source>
</evidence>
<dbReference type="EMBL" id="VSUB01000013">
    <property type="protein sequence ID" value="MYY65510.1"/>
    <property type="molecule type" value="Genomic_DNA"/>
</dbReference>
<gene>
    <name evidence="3" type="ORF">FYL25_08935</name>
    <name evidence="2" type="ORF">GKC33_01205</name>
    <name evidence="1" type="ORF">GKC34_00295</name>
</gene>
<protein>
    <submittedName>
        <fullName evidence="1">Uncharacterized protein</fullName>
    </submittedName>
</protein>
<proteinExistence type="predicted"/>
<evidence type="ECO:0000313" key="2">
    <source>
        <dbReference type="EMBL" id="MSE07381.1"/>
    </source>
</evidence>
<dbReference type="Proteomes" id="UP000471678">
    <property type="component" value="Unassembled WGS sequence"/>
</dbReference>
<evidence type="ECO:0000313" key="1">
    <source>
        <dbReference type="EMBL" id="MSE04318.1"/>
    </source>
</evidence>
<evidence type="ECO:0000313" key="4">
    <source>
        <dbReference type="Proteomes" id="UP000437575"/>
    </source>
</evidence>
<dbReference type="Proteomes" id="UP000467635">
    <property type="component" value="Unassembled WGS sequence"/>
</dbReference>
<reference evidence="4 5" key="1">
    <citation type="submission" date="2019-11" db="EMBL/GenBank/DDBJ databases">
        <title>Draft Genome Sequence of Plant Growth-Promoting Rhizosphere-Associated Bacteria.</title>
        <authorList>
            <person name="Vasilyev I.Y."/>
            <person name="Radchenko V."/>
            <person name="Ilnitskaya E.V."/>
        </authorList>
    </citation>
    <scope>NUCLEOTIDE SEQUENCE [LARGE SCALE GENOMIC DNA]</scope>
    <source>
        <strain evidence="2 5">VRA_01-1sq_f</strain>
        <strain evidence="1 4">VRA_1sq_f</strain>
    </source>
</reference>
<evidence type="ECO:0000313" key="6">
    <source>
        <dbReference type="Proteomes" id="UP000471678"/>
    </source>
</evidence>
<evidence type="ECO:0000313" key="5">
    <source>
        <dbReference type="Proteomes" id="UP000467635"/>
    </source>
</evidence>
<dbReference type="RefSeq" id="WP_087250671.1">
    <property type="nucleotide sequence ID" value="NZ_JBKZCE010000006.1"/>
</dbReference>
<dbReference type="AlphaFoldDB" id="A0A6A8LKG0"/>
<organism evidence="1 4">
    <name type="scientific">Ligilactobacillus salivarius</name>
    <dbReference type="NCBI Taxonomy" id="1624"/>
    <lineage>
        <taxon>Bacteria</taxon>
        <taxon>Bacillati</taxon>
        <taxon>Bacillota</taxon>
        <taxon>Bacilli</taxon>
        <taxon>Lactobacillales</taxon>
        <taxon>Lactobacillaceae</taxon>
        <taxon>Ligilactobacillus</taxon>
    </lineage>
</organism>
<dbReference type="EMBL" id="WKKX01000022">
    <property type="protein sequence ID" value="MSE07381.1"/>
    <property type="molecule type" value="Genomic_DNA"/>
</dbReference>
<sequence>MLIQKVFSDMEKELRESFEGLDMYFGYSNDNYDISVFDIPDITVYYAGAKLEIYHDDDIDPMQMQFECLDASTKSVVELSKVLAVVGKYLAKIEI</sequence>
<dbReference type="EMBL" id="WKKZ01000001">
    <property type="protein sequence ID" value="MSE04318.1"/>
    <property type="molecule type" value="Genomic_DNA"/>
</dbReference>
<name>A0A6A8LKG0_9LACO</name>
<accession>A0A6A8LKG0</accession>